<evidence type="ECO:0000313" key="6">
    <source>
        <dbReference type="EMBL" id="SHJ13228.1"/>
    </source>
</evidence>
<dbReference type="SUPFAM" id="SSF49785">
    <property type="entry name" value="Galactose-binding domain-like"/>
    <property type="match status" value="1"/>
</dbReference>
<dbReference type="Gene3D" id="2.60.120.200">
    <property type="match status" value="1"/>
</dbReference>
<dbReference type="Pfam" id="PF00722">
    <property type="entry name" value="Glyco_hydro_16"/>
    <property type="match status" value="1"/>
</dbReference>
<dbReference type="InterPro" id="IPR013320">
    <property type="entry name" value="ConA-like_dom_sf"/>
</dbReference>
<dbReference type="PROSITE" id="PS51762">
    <property type="entry name" value="GH16_2"/>
    <property type="match status" value="1"/>
</dbReference>
<dbReference type="EMBL" id="FQZP01000026">
    <property type="protein sequence ID" value="SHJ13228.1"/>
    <property type="molecule type" value="Genomic_DNA"/>
</dbReference>
<evidence type="ECO:0000256" key="2">
    <source>
        <dbReference type="ARBA" id="ARBA00022801"/>
    </source>
</evidence>
<proteinExistence type="inferred from homology"/>
<keyword evidence="7" id="KW-1185">Reference proteome</keyword>
<feature type="chain" id="PRO_5038771576" evidence="4">
    <location>
        <begin position="23"/>
        <end position="498"/>
    </location>
</feature>
<dbReference type="Proteomes" id="UP000324781">
    <property type="component" value="Unassembled WGS sequence"/>
</dbReference>
<organism evidence="6 7">
    <name type="scientific">Thermoclostridium caenicola</name>
    <dbReference type="NCBI Taxonomy" id="659425"/>
    <lineage>
        <taxon>Bacteria</taxon>
        <taxon>Bacillati</taxon>
        <taxon>Bacillota</taxon>
        <taxon>Clostridia</taxon>
        <taxon>Eubacteriales</taxon>
        <taxon>Oscillospiraceae</taxon>
        <taxon>Thermoclostridium</taxon>
    </lineage>
</organism>
<dbReference type="PANTHER" id="PTHR10963">
    <property type="entry name" value="GLYCOSYL HYDROLASE-RELATED"/>
    <property type="match status" value="1"/>
</dbReference>
<dbReference type="PROSITE" id="PS51257">
    <property type="entry name" value="PROKAR_LIPOPROTEIN"/>
    <property type="match status" value="1"/>
</dbReference>
<feature type="region of interest" description="Disordered" evidence="3">
    <location>
        <begin position="31"/>
        <end position="74"/>
    </location>
</feature>
<dbReference type="CDD" id="cd08023">
    <property type="entry name" value="GH16_laminarinase_like"/>
    <property type="match status" value="1"/>
</dbReference>
<dbReference type="Gene3D" id="2.60.120.260">
    <property type="entry name" value="Galactose-binding domain-like"/>
    <property type="match status" value="1"/>
</dbReference>
<dbReference type="PANTHER" id="PTHR10963:SF55">
    <property type="entry name" value="GLYCOSIDE HYDROLASE FAMILY 16 PROTEIN"/>
    <property type="match status" value="1"/>
</dbReference>
<evidence type="ECO:0000313" key="7">
    <source>
        <dbReference type="Proteomes" id="UP000324781"/>
    </source>
</evidence>
<keyword evidence="2" id="KW-0378">Hydrolase</keyword>
<reference evidence="6 7" key="1">
    <citation type="submission" date="2016-11" db="EMBL/GenBank/DDBJ databases">
        <authorList>
            <person name="Varghese N."/>
            <person name="Submissions S."/>
        </authorList>
    </citation>
    <scope>NUCLEOTIDE SEQUENCE [LARGE SCALE GENOMIC DNA]</scope>
    <source>
        <strain evidence="6 7">DSM 19027</strain>
    </source>
</reference>
<name>A0A1M6GTE3_9FIRM</name>
<evidence type="ECO:0000256" key="3">
    <source>
        <dbReference type="SAM" id="MobiDB-lite"/>
    </source>
</evidence>
<evidence type="ECO:0000256" key="4">
    <source>
        <dbReference type="SAM" id="SignalP"/>
    </source>
</evidence>
<dbReference type="SUPFAM" id="SSF49899">
    <property type="entry name" value="Concanavalin A-like lectins/glucanases"/>
    <property type="match status" value="1"/>
</dbReference>
<evidence type="ECO:0000259" key="5">
    <source>
        <dbReference type="PROSITE" id="PS51762"/>
    </source>
</evidence>
<dbReference type="InterPro" id="IPR050546">
    <property type="entry name" value="Glycosyl_Hydrlase_16"/>
</dbReference>
<dbReference type="Pfam" id="PF02018">
    <property type="entry name" value="CBM_4_9"/>
    <property type="match status" value="1"/>
</dbReference>
<accession>A0A1M6GTE3</accession>
<dbReference type="GO" id="GO:0005975">
    <property type="term" value="P:carbohydrate metabolic process"/>
    <property type="evidence" value="ECO:0007669"/>
    <property type="project" value="InterPro"/>
</dbReference>
<sequence>MKRHARALGIICCLLLAFAGLAGCGTQDVNQGPNQEVSQSPTPDATQDAGNDTTVQPSPAQTTEQPSTPPKQVEAIDIPQYEGYYLLWHDEFDGDSLNKDIWNIETRRPGWTNNELQEYTESPENVFIRDGKLVLKAIKTQKNGKDYYTSGKVNARKKDFLYGKVVVSAKVPKGKGLWPAIWMMPTKENYYGTWPRCGEIDIMEILGNQPHITYATVHYGEPHAQQQGVKALTDGTTFADDFHEYSVEWEPGEIRFYVDGELIHTVNDWFTAIRGGPEKPYPAPFDQNFYVQLNLAVGGNWPGNPDETTDFSKAEFEIDYVRVYQKPYYDTNVKKPEKQFREPLEDGNLIYNGDFAEAEELLDDINWKFLLFQGGEATAEIKDGMMIIKTRNQGAVDYSVQLVQADLPMYKGKNYRITFDARASEPRNMIVCVSAPYVNYSRYFQDTQVSLSTEWKTYTYEFTMKEKDDNNGRLEFNMGNAGSTADIYIRNVRVEIIE</sequence>
<gene>
    <name evidence="6" type="ORF">SAMN05444373_102629</name>
</gene>
<evidence type="ECO:0000256" key="1">
    <source>
        <dbReference type="ARBA" id="ARBA00006865"/>
    </source>
</evidence>
<dbReference type="GO" id="GO:0004553">
    <property type="term" value="F:hydrolase activity, hydrolyzing O-glycosyl compounds"/>
    <property type="evidence" value="ECO:0007669"/>
    <property type="project" value="InterPro"/>
</dbReference>
<feature type="signal peptide" evidence="4">
    <location>
        <begin position="1"/>
        <end position="22"/>
    </location>
</feature>
<feature type="compositionally biased region" description="Polar residues" evidence="3">
    <location>
        <begin position="31"/>
        <end position="66"/>
    </location>
</feature>
<dbReference type="InterPro" id="IPR003305">
    <property type="entry name" value="CenC_carb-bd"/>
</dbReference>
<dbReference type="InterPro" id="IPR008979">
    <property type="entry name" value="Galactose-bd-like_sf"/>
</dbReference>
<dbReference type="RefSeq" id="WP_149678823.1">
    <property type="nucleotide sequence ID" value="NZ_DAONMB010000107.1"/>
</dbReference>
<protein>
    <submittedName>
        <fullName evidence="6">Carbohydrate binding domain-containing protein</fullName>
    </submittedName>
</protein>
<comment type="similarity">
    <text evidence="1">Belongs to the glycosyl hydrolase 16 family.</text>
</comment>
<dbReference type="InterPro" id="IPR000757">
    <property type="entry name" value="Beta-glucanase-like"/>
</dbReference>
<dbReference type="OrthoDB" id="9809583at2"/>
<keyword evidence="4" id="KW-0732">Signal</keyword>
<dbReference type="AlphaFoldDB" id="A0A1M6GTE3"/>
<feature type="domain" description="GH16" evidence="5">
    <location>
        <begin position="51"/>
        <end position="329"/>
    </location>
</feature>